<feature type="domain" description="Quinolinate phosphoribosyl transferase N-terminal" evidence="8">
    <location>
        <begin position="21"/>
        <end position="104"/>
    </location>
</feature>
<dbReference type="InterPro" id="IPR037128">
    <property type="entry name" value="Quinolinate_PRibosylTase_N_sf"/>
</dbReference>
<proteinExistence type="inferred from homology"/>
<comment type="catalytic activity">
    <reaction evidence="5">
        <text>nicotinate beta-D-ribonucleotide + CO2 + diphosphate = quinolinate + 5-phospho-alpha-D-ribose 1-diphosphate + 2 H(+)</text>
        <dbReference type="Rhea" id="RHEA:12733"/>
        <dbReference type="ChEBI" id="CHEBI:15378"/>
        <dbReference type="ChEBI" id="CHEBI:16526"/>
        <dbReference type="ChEBI" id="CHEBI:29959"/>
        <dbReference type="ChEBI" id="CHEBI:33019"/>
        <dbReference type="ChEBI" id="CHEBI:57502"/>
        <dbReference type="ChEBI" id="CHEBI:58017"/>
        <dbReference type="EC" id="2.4.2.19"/>
    </reaction>
</comment>
<evidence type="ECO:0000313" key="9">
    <source>
        <dbReference type="EMBL" id="EJZ84718.1"/>
    </source>
</evidence>
<dbReference type="Gene3D" id="3.20.20.70">
    <property type="entry name" value="Aldolase class I"/>
    <property type="match status" value="1"/>
</dbReference>
<evidence type="ECO:0000256" key="3">
    <source>
        <dbReference type="ARBA" id="ARBA00022676"/>
    </source>
</evidence>
<evidence type="ECO:0000256" key="1">
    <source>
        <dbReference type="ARBA" id="ARBA00009400"/>
    </source>
</evidence>
<dbReference type="Pfam" id="PF02749">
    <property type="entry name" value="QRPTase_N"/>
    <property type="match status" value="1"/>
</dbReference>
<sequence length="299" mass="32130">MVTLSDERIDRIIAEDVPYLDLTSHVLGIGDEFGEMEYFTRETCVLAGVEVAERIAAKLGCEVAKEACSGDRLEAGQSFMTVRGSAAQLHQAWKVCLNVFDHLSAVATKTRAMVDAVHGVNPACEVLTTRKSMPGVKDLLIEAVVAGGAYPHRLGLSETVLVFDHHLTFFGGFDAFVEQLPSIRPRCVEKKLFVEVDAQRAIALARVNAESARACAKSEGAIPWTGVDGVQVDKLSVQELSELVKELRSIDPRLTIIGAGGINPGNAADYAATGVDGLATTAPYTAKPIDMSVRMRMAE</sequence>
<dbReference type="GO" id="GO:0004514">
    <property type="term" value="F:nicotinate-nucleotide diphosphorylase (carboxylating) activity"/>
    <property type="evidence" value="ECO:0007669"/>
    <property type="project" value="UniProtKB-EC"/>
</dbReference>
<dbReference type="InterPro" id="IPR006242">
    <property type="entry name" value="ModD"/>
</dbReference>
<gene>
    <name evidence="9" type="ORF">HMPREF9451_00322</name>
</gene>
<keyword evidence="3 6" id="KW-0328">Glycosyltransferase</keyword>
<dbReference type="PATRIC" id="fig|742818.3.peg.361"/>
<organism evidence="9 10">
    <name type="scientific">Slackia piriformis YIT 12062</name>
    <dbReference type="NCBI Taxonomy" id="742818"/>
    <lineage>
        <taxon>Bacteria</taxon>
        <taxon>Bacillati</taxon>
        <taxon>Actinomycetota</taxon>
        <taxon>Coriobacteriia</taxon>
        <taxon>Eggerthellales</taxon>
        <taxon>Eggerthellaceae</taxon>
        <taxon>Slackia</taxon>
    </lineage>
</organism>
<name>K0YMZ8_9ACTN</name>
<dbReference type="InterPro" id="IPR002638">
    <property type="entry name" value="Quinolinate_PRibosylTrfase_C"/>
</dbReference>
<dbReference type="AlphaFoldDB" id="K0YMZ8"/>
<reference evidence="9 10" key="1">
    <citation type="submission" date="2012-08" db="EMBL/GenBank/DDBJ databases">
        <title>The Genome Sequence of Slackia piriformis YIT 12062.</title>
        <authorList>
            <consortium name="The Broad Institute Genome Sequencing Platform"/>
            <person name="Earl A."/>
            <person name="Ward D."/>
            <person name="Feldgarden M."/>
            <person name="Gevers D."/>
            <person name="Morotomi M."/>
            <person name="Walker B."/>
            <person name="Young S.K."/>
            <person name="Zeng Q."/>
            <person name="Gargeya S."/>
            <person name="Fitzgerald M."/>
            <person name="Haas B."/>
            <person name="Abouelleil A."/>
            <person name="Alvarado L."/>
            <person name="Arachchi H.M."/>
            <person name="Berlin A.M."/>
            <person name="Chapman S.B."/>
            <person name="Goldberg J."/>
            <person name="Griggs A."/>
            <person name="Gujja S."/>
            <person name="Hansen M."/>
            <person name="Howarth C."/>
            <person name="Imamovic A."/>
            <person name="Larimer J."/>
            <person name="McCowen C."/>
            <person name="Montmayeur A."/>
            <person name="Murphy C."/>
            <person name="Neiman D."/>
            <person name="Pearson M."/>
            <person name="Priest M."/>
            <person name="Roberts A."/>
            <person name="Saif S."/>
            <person name="Shea T."/>
            <person name="Sisk P."/>
            <person name="Sykes S."/>
            <person name="Wortman J."/>
            <person name="Nusbaum C."/>
            <person name="Birren B."/>
        </authorList>
    </citation>
    <scope>NUCLEOTIDE SEQUENCE [LARGE SCALE GENOMIC DNA]</scope>
    <source>
        <strain evidence="9 10">YIT 12062</strain>
    </source>
</reference>
<dbReference type="EMBL" id="ADMD01000001">
    <property type="protein sequence ID" value="EJZ84718.1"/>
    <property type="molecule type" value="Genomic_DNA"/>
</dbReference>
<evidence type="ECO:0000259" key="7">
    <source>
        <dbReference type="Pfam" id="PF01729"/>
    </source>
</evidence>
<dbReference type="Pfam" id="PF01729">
    <property type="entry name" value="QRPTase_C"/>
    <property type="match status" value="1"/>
</dbReference>
<dbReference type="RefSeq" id="WP_009138558.1">
    <property type="nucleotide sequence ID" value="NZ_JH815198.1"/>
</dbReference>
<dbReference type="GO" id="GO:0005737">
    <property type="term" value="C:cytoplasm"/>
    <property type="evidence" value="ECO:0007669"/>
    <property type="project" value="TreeGrafter"/>
</dbReference>
<dbReference type="Gene3D" id="3.90.1170.20">
    <property type="entry name" value="Quinolinate phosphoribosyl transferase, N-terminal domain"/>
    <property type="match status" value="1"/>
</dbReference>
<dbReference type="InterPro" id="IPR022412">
    <property type="entry name" value="Quinolinate_PRibosylTrfase_N"/>
</dbReference>
<dbReference type="InterPro" id="IPR027277">
    <property type="entry name" value="NadC/ModD"/>
</dbReference>
<keyword evidence="10" id="KW-1185">Reference proteome</keyword>
<evidence type="ECO:0000256" key="2">
    <source>
        <dbReference type="ARBA" id="ARBA00019205"/>
    </source>
</evidence>
<dbReference type="InterPro" id="IPR013785">
    <property type="entry name" value="Aldolase_TIM"/>
</dbReference>
<dbReference type="NCBIfam" id="TIGR01334">
    <property type="entry name" value="modD"/>
    <property type="match status" value="1"/>
</dbReference>
<comment type="caution">
    <text evidence="9">The sequence shown here is derived from an EMBL/GenBank/DDBJ whole genome shotgun (WGS) entry which is preliminary data.</text>
</comment>
<evidence type="ECO:0000256" key="4">
    <source>
        <dbReference type="ARBA" id="ARBA00022679"/>
    </source>
</evidence>
<dbReference type="GO" id="GO:0034213">
    <property type="term" value="P:quinolinate catabolic process"/>
    <property type="evidence" value="ECO:0007669"/>
    <property type="project" value="TreeGrafter"/>
</dbReference>
<evidence type="ECO:0000313" key="10">
    <source>
        <dbReference type="Proteomes" id="UP000006069"/>
    </source>
</evidence>
<dbReference type="SUPFAM" id="SSF54675">
    <property type="entry name" value="Nicotinate/Quinolinate PRTase N-terminal domain-like"/>
    <property type="match status" value="1"/>
</dbReference>
<dbReference type="eggNOG" id="COG0157">
    <property type="taxonomic scope" value="Bacteria"/>
</dbReference>
<dbReference type="GO" id="GO:0009435">
    <property type="term" value="P:NAD+ biosynthetic process"/>
    <property type="evidence" value="ECO:0007669"/>
    <property type="project" value="InterPro"/>
</dbReference>
<dbReference type="HOGENOM" id="CLU_039622_2_1_11"/>
<evidence type="ECO:0000256" key="5">
    <source>
        <dbReference type="ARBA" id="ARBA00047445"/>
    </source>
</evidence>
<dbReference type="PIRSF" id="PIRSF006250">
    <property type="entry name" value="NadC_ModD"/>
    <property type="match status" value="1"/>
</dbReference>
<feature type="domain" description="Quinolinate phosphoribosyl transferase C-terminal" evidence="7">
    <location>
        <begin position="106"/>
        <end position="293"/>
    </location>
</feature>
<dbReference type="SUPFAM" id="SSF51690">
    <property type="entry name" value="Nicotinate/Quinolinate PRTase C-terminal domain-like"/>
    <property type="match status" value="1"/>
</dbReference>
<dbReference type="InterPro" id="IPR036068">
    <property type="entry name" value="Nicotinate_pribotase-like_C"/>
</dbReference>
<comment type="similarity">
    <text evidence="1 6">Belongs to the NadC/ModD family.</text>
</comment>
<dbReference type="Proteomes" id="UP000006069">
    <property type="component" value="Unassembled WGS sequence"/>
</dbReference>
<dbReference type="PANTHER" id="PTHR32179:SF4">
    <property type="entry name" value="PYROPHOSPHORYLASE MODD-RELATED"/>
    <property type="match status" value="1"/>
</dbReference>
<dbReference type="OrthoDB" id="9782546at2"/>
<accession>K0YMZ8</accession>
<dbReference type="InParanoid" id="K0YMZ8"/>
<protein>
    <recommendedName>
        <fullName evidence="2">Putative pyrophosphorylase ModD</fullName>
    </recommendedName>
</protein>
<dbReference type="PANTHER" id="PTHR32179">
    <property type="entry name" value="NICOTINATE-NUCLEOTIDE PYROPHOSPHORYLASE [CARBOXYLATING]"/>
    <property type="match status" value="1"/>
</dbReference>
<evidence type="ECO:0000256" key="6">
    <source>
        <dbReference type="PIRNR" id="PIRNR006250"/>
    </source>
</evidence>
<keyword evidence="4 6" id="KW-0808">Transferase</keyword>
<evidence type="ECO:0000259" key="8">
    <source>
        <dbReference type="Pfam" id="PF02749"/>
    </source>
</evidence>